<dbReference type="InterPro" id="IPR001775">
    <property type="entry name" value="GspD/PilQ"/>
</dbReference>
<evidence type="ECO:0000313" key="5">
    <source>
        <dbReference type="Proteomes" id="UP001296873"/>
    </source>
</evidence>
<accession>A0ABS1DA56</accession>
<dbReference type="InterPro" id="IPR004846">
    <property type="entry name" value="T2SS/T3SS_dom"/>
</dbReference>
<dbReference type="PRINTS" id="PR00811">
    <property type="entry name" value="BCTERIALGSPD"/>
</dbReference>
<dbReference type="PANTHER" id="PTHR30332:SF17">
    <property type="entry name" value="TYPE IV PILIATION SYSTEM PROTEIN DR_0774-RELATED"/>
    <property type="match status" value="1"/>
</dbReference>
<evidence type="ECO:0000256" key="2">
    <source>
        <dbReference type="SAM" id="SignalP"/>
    </source>
</evidence>
<sequence>MFATLARPARAALLALALALPAGAPAGAAEIVDTGNNSVRLNRDQGVLVRLERPVNSVFVADPEIADVQVKSPRLIYVFGKKPGETTLFAVDPNDRVVMSERLIVQHNLAALERALADLAPAQPVEVRAIGDAILISGRLPSPAAAENARRLAARFAGEDNVINRIQVTGPTQINLRVRIAEVSREVSKRLGVQWDALLQNGTDLLGVAGGGLTGVAGSYNIFGQLTDGADSVTGILDVLATEGLVSILAEPNLTAMSGETATFLAGGEFPIPVAEQDDEITIEFKQFGVQLEFTPTLLDNGRISLAVAPEVSELNRAEGFSFGRVTVPAISTRRASTTVELASGQSFAIAGLLQNTQNHDVEKLPGFGDVPILGALFKSDRFQRGETELAIIVTPYIVKPVSTRQLAAPTDELLPPDDIERIFFGRMYGEHSRARLAAQQELNGKSLAGPVGFMLEE</sequence>
<evidence type="ECO:0000256" key="1">
    <source>
        <dbReference type="RuleBase" id="RU004003"/>
    </source>
</evidence>
<dbReference type="Proteomes" id="UP001296873">
    <property type="component" value="Unassembled WGS sequence"/>
</dbReference>
<dbReference type="Pfam" id="PF00263">
    <property type="entry name" value="Secretin"/>
    <property type="match status" value="1"/>
</dbReference>
<comment type="similarity">
    <text evidence="1">Belongs to the bacterial secretin family.</text>
</comment>
<dbReference type="RefSeq" id="WP_200338861.1">
    <property type="nucleotide sequence ID" value="NZ_NRRL01000002.1"/>
</dbReference>
<feature type="domain" description="BON" evidence="3">
    <location>
        <begin position="101"/>
        <end position="170"/>
    </location>
</feature>
<dbReference type="PANTHER" id="PTHR30332">
    <property type="entry name" value="PROBABLE GENERAL SECRETION PATHWAY PROTEIN D"/>
    <property type="match status" value="1"/>
</dbReference>
<dbReference type="InterPro" id="IPR032789">
    <property type="entry name" value="T2SS-T3SS_pil_N"/>
</dbReference>
<dbReference type="Pfam" id="PF04972">
    <property type="entry name" value="BON"/>
    <property type="match status" value="1"/>
</dbReference>
<dbReference type="Pfam" id="PF13629">
    <property type="entry name" value="T2SS-T3SS_pil_N"/>
    <property type="match status" value="1"/>
</dbReference>
<organism evidence="4 5">
    <name type="scientific">Rhodovibrio sodomensis</name>
    <dbReference type="NCBI Taxonomy" id="1088"/>
    <lineage>
        <taxon>Bacteria</taxon>
        <taxon>Pseudomonadati</taxon>
        <taxon>Pseudomonadota</taxon>
        <taxon>Alphaproteobacteria</taxon>
        <taxon>Rhodospirillales</taxon>
        <taxon>Rhodovibrionaceae</taxon>
        <taxon>Rhodovibrio</taxon>
    </lineage>
</organism>
<dbReference type="InterPro" id="IPR050810">
    <property type="entry name" value="Bact_Secretion_Sys_Channel"/>
</dbReference>
<reference evidence="4 5" key="1">
    <citation type="journal article" date="2020" name="Microorganisms">
        <title>Osmotic Adaptation and Compatible Solute Biosynthesis of Phototrophic Bacteria as Revealed from Genome Analyses.</title>
        <authorList>
            <person name="Imhoff J.F."/>
            <person name="Rahn T."/>
            <person name="Kunzel S."/>
            <person name="Keller A."/>
            <person name="Neulinger S.C."/>
        </authorList>
    </citation>
    <scope>NUCLEOTIDE SEQUENCE [LARGE SCALE GENOMIC DNA]</scope>
    <source>
        <strain evidence="4 5">DSM 9895</strain>
    </source>
</reference>
<dbReference type="PROSITE" id="PS50914">
    <property type="entry name" value="BON"/>
    <property type="match status" value="1"/>
</dbReference>
<proteinExistence type="inferred from homology"/>
<feature type="chain" id="PRO_5047486058" description="BON domain-containing protein" evidence="2">
    <location>
        <begin position="29"/>
        <end position="458"/>
    </location>
</feature>
<dbReference type="InterPro" id="IPR007055">
    <property type="entry name" value="BON_dom"/>
</dbReference>
<name>A0ABS1DA56_9PROT</name>
<evidence type="ECO:0000259" key="3">
    <source>
        <dbReference type="PROSITE" id="PS50914"/>
    </source>
</evidence>
<keyword evidence="5" id="KW-1185">Reference proteome</keyword>
<feature type="signal peptide" evidence="2">
    <location>
        <begin position="1"/>
        <end position="28"/>
    </location>
</feature>
<evidence type="ECO:0000313" key="4">
    <source>
        <dbReference type="EMBL" id="MBK1666802.1"/>
    </source>
</evidence>
<gene>
    <name evidence="4" type="ORF">CKO28_01930</name>
</gene>
<dbReference type="EMBL" id="NRRL01000002">
    <property type="protein sequence ID" value="MBK1666802.1"/>
    <property type="molecule type" value="Genomic_DNA"/>
</dbReference>
<keyword evidence="2" id="KW-0732">Signal</keyword>
<comment type="caution">
    <text evidence="4">The sequence shown here is derived from an EMBL/GenBank/DDBJ whole genome shotgun (WGS) entry which is preliminary data.</text>
</comment>
<protein>
    <recommendedName>
        <fullName evidence="3">BON domain-containing protein</fullName>
    </recommendedName>
</protein>